<dbReference type="AlphaFoldDB" id="A0A1H6NML6"/>
<accession>A0A1H6NML6</accession>
<sequence length="80" mass="8978">MSCRICREPAEDVAPAGDYLEWNCQACRRYRISQTLLAEMEALSLRLDIEPTRLWIATNSAAGVPVLSTFAARQNHLLIS</sequence>
<organism evidence="1 2">
    <name type="scientific">Pseudomonas asplenii</name>
    <dbReference type="NCBI Taxonomy" id="53407"/>
    <lineage>
        <taxon>Bacteria</taxon>
        <taxon>Pseudomonadati</taxon>
        <taxon>Pseudomonadota</taxon>
        <taxon>Gammaproteobacteria</taxon>
        <taxon>Pseudomonadales</taxon>
        <taxon>Pseudomonadaceae</taxon>
        <taxon>Pseudomonas</taxon>
    </lineage>
</organism>
<proteinExistence type="predicted"/>
<gene>
    <name evidence="1" type="ORF">SAMN05216581_3286</name>
</gene>
<reference evidence="1 2" key="1">
    <citation type="submission" date="2016-10" db="EMBL/GenBank/DDBJ databases">
        <authorList>
            <person name="de Groot N.N."/>
        </authorList>
    </citation>
    <scope>NUCLEOTIDE SEQUENCE [LARGE SCALE GENOMIC DNA]</scope>
    <source>
        <strain evidence="1 2">LMG 2158</strain>
    </source>
</reference>
<protein>
    <submittedName>
        <fullName evidence="1">Uncharacterized protein</fullName>
    </submittedName>
</protein>
<dbReference type="EMBL" id="LT629972">
    <property type="protein sequence ID" value="SEI17016.1"/>
    <property type="molecule type" value="Genomic_DNA"/>
</dbReference>
<evidence type="ECO:0000313" key="2">
    <source>
        <dbReference type="Proteomes" id="UP000182272"/>
    </source>
</evidence>
<dbReference type="Proteomes" id="UP000182272">
    <property type="component" value="Chromosome I"/>
</dbReference>
<evidence type="ECO:0000313" key="1">
    <source>
        <dbReference type="EMBL" id="SEI17016.1"/>
    </source>
</evidence>
<name>A0A1H6NML6_9PSED</name>